<organism evidence="13 14">
    <name type="scientific">Diaphorina citri</name>
    <name type="common">Asian citrus psyllid</name>
    <dbReference type="NCBI Taxonomy" id="121845"/>
    <lineage>
        <taxon>Eukaryota</taxon>
        <taxon>Metazoa</taxon>
        <taxon>Ecdysozoa</taxon>
        <taxon>Arthropoda</taxon>
        <taxon>Hexapoda</taxon>
        <taxon>Insecta</taxon>
        <taxon>Pterygota</taxon>
        <taxon>Neoptera</taxon>
        <taxon>Paraneoptera</taxon>
        <taxon>Hemiptera</taxon>
        <taxon>Sternorrhyncha</taxon>
        <taxon>Psylloidea</taxon>
        <taxon>Psyllidae</taxon>
        <taxon>Diaphorininae</taxon>
        <taxon>Diaphorina</taxon>
    </lineage>
</organism>
<dbReference type="GeneID" id="103514723"/>
<keyword evidence="7" id="KW-0809">Transit peptide</keyword>
<gene>
    <name evidence="14" type="primary">LOC103514723</name>
</gene>
<feature type="transmembrane region" description="Helical" evidence="12">
    <location>
        <begin position="41"/>
        <end position="60"/>
    </location>
</feature>
<proteinExistence type="inferred from homology"/>
<evidence type="ECO:0000256" key="5">
    <source>
        <dbReference type="ARBA" id="ARBA00022692"/>
    </source>
</evidence>
<dbReference type="InterPro" id="IPR004202">
    <property type="entry name" value="COX7C/Cox8"/>
</dbReference>
<name>A0A1S4EI44_DIACI</name>
<keyword evidence="10 12" id="KW-0472">Membrane</keyword>
<keyword evidence="9" id="KW-0496">Mitochondrion</keyword>
<dbReference type="FunFam" id="4.10.49.10:FF:000001">
    <property type="entry name" value="Cytochrome c oxidase subunit 7C"/>
    <property type="match status" value="1"/>
</dbReference>
<dbReference type="InterPro" id="IPR036636">
    <property type="entry name" value="COX7C/Cox8_sf"/>
</dbReference>
<evidence type="ECO:0000313" key="13">
    <source>
        <dbReference type="Proteomes" id="UP000079169"/>
    </source>
</evidence>
<dbReference type="STRING" id="121845.A0A1S4EI44"/>
<evidence type="ECO:0000313" key="14">
    <source>
        <dbReference type="RefSeq" id="XP_017301828.1"/>
    </source>
</evidence>
<dbReference type="AlphaFoldDB" id="A0A1S4EI44"/>
<dbReference type="RefSeq" id="XP_017301828.1">
    <property type="nucleotide sequence ID" value="XM_017446339.2"/>
</dbReference>
<evidence type="ECO:0000256" key="8">
    <source>
        <dbReference type="ARBA" id="ARBA00022989"/>
    </source>
</evidence>
<evidence type="ECO:0000256" key="2">
    <source>
        <dbReference type="ARBA" id="ARBA00004673"/>
    </source>
</evidence>
<comment type="pathway">
    <text evidence="2">Energy metabolism; oxidative phosphorylation.</text>
</comment>
<accession>A0A1S4EI44</accession>
<dbReference type="GO" id="GO:0005743">
    <property type="term" value="C:mitochondrial inner membrane"/>
    <property type="evidence" value="ECO:0007669"/>
    <property type="project" value="UniProtKB-SubCell"/>
</dbReference>
<dbReference type="OrthoDB" id="9974841at2759"/>
<keyword evidence="5 12" id="KW-0812">Transmembrane</keyword>
<dbReference type="OMA" id="SIENKWR"/>
<dbReference type="Gene3D" id="4.10.49.10">
    <property type="entry name" value="Cytochrome c oxidase subunit VIIc"/>
    <property type="match status" value="1"/>
</dbReference>
<evidence type="ECO:0000256" key="1">
    <source>
        <dbReference type="ARBA" id="ARBA00004434"/>
    </source>
</evidence>
<evidence type="ECO:0000256" key="10">
    <source>
        <dbReference type="ARBA" id="ARBA00023136"/>
    </source>
</evidence>
<dbReference type="PANTHER" id="PTHR13313">
    <property type="entry name" value="CYTOCHROME C OXIDASE SUBUNIT VIIC"/>
    <property type="match status" value="1"/>
</dbReference>
<dbReference type="Pfam" id="PF02935">
    <property type="entry name" value="COX7C"/>
    <property type="match status" value="1"/>
</dbReference>
<dbReference type="GO" id="GO:0006123">
    <property type="term" value="P:mitochondrial electron transport, cytochrome c to oxygen"/>
    <property type="evidence" value="ECO:0007669"/>
    <property type="project" value="InterPro"/>
</dbReference>
<evidence type="ECO:0000256" key="12">
    <source>
        <dbReference type="SAM" id="Phobius"/>
    </source>
</evidence>
<comment type="similarity">
    <text evidence="3">Belongs to the cytochrome c oxidase VIIc family.</text>
</comment>
<reference evidence="14" key="1">
    <citation type="submission" date="2025-08" db="UniProtKB">
        <authorList>
            <consortium name="RefSeq"/>
        </authorList>
    </citation>
    <scope>IDENTIFICATION</scope>
</reference>
<keyword evidence="6" id="KW-0999">Mitochondrion inner membrane</keyword>
<evidence type="ECO:0000256" key="6">
    <source>
        <dbReference type="ARBA" id="ARBA00022792"/>
    </source>
</evidence>
<dbReference type="KEGG" id="dci:103514723"/>
<evidence type="ECO:0000256" key="7">
    <source>
        <dbReference type="ARBA" id="ARBA00022946"/>
    </source>
</evidence>
<sequence>MLGSRLAKTVRCFSTSAARASHAYSGPGQNLPFDTHNRYKLTLYFGLFMMTGFGVPFIAVRHQLLKSRG</sequence>
<evidence type="ECO:0000256" key="3">
    <source>
        <dbReference type="ARBA" id="ARBA00010514"/>
    </source>
</evidence>
<dbReference type="GO" id="GO:0045277">
    <property type="term" value="C:respiratory chain complex IV"/>
    <property type="evidence" value="ECO:0007669"/>
    <property type="project" value="InterPro"/>
</dbReference>
<dbReference type="SUPFAM" id="SSF81427">
    <property type="entry name" value="Mitochondrial cytochrome c oxidase subunit VIIc (aka VIIIa)"/>
    <property type="match status" value="1"/>
</dbReference>
<protein>
    <recommendedName>
        <fullName evidence="4">Cytochrome c oxidase subunit 7C, mitochondrial</fullName>
    </recommendedName>
    <alternativeName>
        <fullName evidence="11">Cytochrome c oxidase polypeptide VIIc</fullName>
    </alternativeName>
</protein>
<evidence type="ECO:0000256" key="9">
    <source>
        <dbReference type="ARBA" id="ARBA00023128"/>
    </source>
</evidence>
<dbReference type="PaxDb" id="121845-A0A1S4EI44"/>
<dbReference type="Proteomes" id="UP000079169">
    <property type="component" value="Unplaced"/>
</dbReference>
<keyword evidence="8 12" id="KW-1133">Transmembrane helix</keyword>
<evidence type="ECO:0000256" key="11">
    <source>
        <dbReference type="ARBA" id="ARBA00031140"/>
    </source>
</evidence>
<dbReference type="UniPathway" id="UPA00705"/>
<comment type="subcellular location">
    <subcellularLocation>
        <location evidence="1">Mitochondrion inner membrane</location>
        <topology evidence="1">Single-pass membrane protein</topology>
    </subcellularLocation>
</comment>
<keyword evidence="13" id="KW-1185">Reference proteome</keyword>
<dbReference type="PANTHER" id="PTHR13313:SF0">
    <property type="entry name" value="CYTOCHROME C OXIDASE SUBUNIT 7C, MITOCHONDRIAL"/>
    <property type="match status" value="1"/>
</dbReference>
<evidence type="ECO:0000256" key="4">
    <source>
        <dbReference type="ARBA" id="ARBA00017004"/>
    </source>
</evidence>